<accession>K0IKQ5</accession>
<organism evidence="1 2">
    <name type="scientific">Nitrososphaera gargensis (strain Ga9.2)</name>
    <dbReference type="NCBI Taxonomy" id="1237085"/>
    <lineage>
        <taxon>Archaea</taxon>
        <taxon>Nitrososphaerota</taxon>
        <taxon>Nitrososphaeria</taxon>
        <taxon>Nitrososphaerales</taxon>
        <taxon>Nitrososphaeraceae</taxon>
        <taxon>Nitrososphaera</taxon>
    </lineage>
</organism>
<reference evidence="1 2" key="1">
    <citation type="journal article" date="2012" name="Environ. Microbiol.">
        <title>The genome of the ammonia-oxidizing Candidatus Nitrososphaera gargensis: insights into metabolic versatility and environmental adaptations.</title>
        <authorList>
            <person name="Spang A."/>
            <person name="Poehlein A."/>
            <person name="Offre P."/>
            <person name="Zumbragel S."/>
            <person name="Haider S."/>
            <person name="Rychlik N."/>
            <person name="Nowka B."/>
            <person name="Schmeisser C."/>
            <person name="Lebedeva E.V."/>
            <person name="Rattei T."/>
            <person name="Bohm C."/>
            <person name="Schmid M."/>
            <person name="Galushko A."/>
            <person name="Hatzenpichler R."/>
            <person name="Weinmaier T."/>
            <person name="Daniel R."/>
            <person name="Schleper C."/>
            <person name="Spieck E."/>
            <person name="Streit W."/>
            <person name="Wagner M."/>
        </authorList>
    </citation>
    <scope>NUCLEOTIDE SEQUENCE [LARGE SCALE GENOMIC DNA]</scope>
    <source>
        <strain evidence="2">Ga9.2</strain>
    </source>
</reference>
<dbReference type="Proteomes" id="UP000008037">
    <property type="component" value="Chromosome"/>
</dbReference>
<protein>
    <submittedName>
        <fullName evidence="1">Uncharacterized protein</fullName>
    </submittedName>
</protein>
<keyword evidence="2" id="KW-1185">Reference proteome</keyword>
<dbReference type="BioCyc" id="CNIT1237085:G1324-2170-MONOMER"/>
<name>K0IKQ5_NITGG</name>
<dbReference type="RefSeq" id="WP_015019637.1">
    <property type="nucleotide sequence ID" value="NC_018719.1"/>
</dbReference>
<evidence type="ECO:0000313" key="1">
    <source>
        <dbReference type="EMBL" id="AFU59102.1"/>
    </source>
</evidence>
<evidence type="ECO:0000313" key="2">
    <source>
        <dbReference type="Proteomes" id="UP000008037"/>
    </source>
</evidence>
<dbReference type="Pfam" id="PF20565">
    <property type="entry name" value="DUF6775"/>
    <property type="match status" value="1"/>
</dbReference>
<dbReference type="InParanoid" id="K0IKQ5"/>
<dbReference type="EMBL" id="CP002408">
    <property type="protein sequence ID" value="AFU59102.1"/>
    <property type="molecule type" value="Genomic_DNA"/>
</dbReference>
<dbReference type="AlphaFoldDB" id="K0IKQ5"/>
<dbReference type="InterPro" id="IPR046666">
    <property type="entry name" value="DUF6775"/>
</dbReference>
<gene>
    <name evidence="1" type="ordered locus">Ngar_c21720</name>
</gene>
<dbReference type="KEGG" id="nga:Ngar_c21720"/>
<dbReference type="HOGENOM" id="CLU_1088211_0_0_2"/>
<dbReference type="GeneID" id="13796035"/>
<dbReference type="OrthoDB" id="303724at2157"/>
<dbReference type="STRING" id="1237085.Ngar_c21720"/>
<sequence>MNFRFIHVYSDDVSIDAKAVAGEITKIFPSCKVDVRPAFKYDERRIELARIADIKQPFEKQPRQKTSDTAMMPPIYDGFALQRIFAETISAAEADHMHLIFTSLLACTFSEDDWRYHARTVICGSPSLISTAGIVEGPAKPREFYLAQLGGVAVDTNLKKRFAGRFIDYGDDKMMTAAAAIYTLQALFFFVTDGELFCKEKSCMLYNAHWQEELIYLIEKGALCAHHRQMASKFNKNNRSVKESF</sequence>
<proteinExistence type="predicted"/>